<proteinExistence type="predicted"/>
<protein>
    <submittedName>
        <fullName evidence="1">DNA-binding protein</fullName>
    </submittedName>
</protein>
<dbReference type="Proteomes" id="UP000196655">
    <property type="component" value="Unassembled WGS sequence"/>
</dbReference>
<sequence length="162" mass="18326">MTLYLLDANVLIRAHGDYYPIDRIPQFWVWLYGRAAAGIIKMPGQIYDEVAQSIDMLGDWLHDTDVKRALILAEPTNPTMVQRVIEHGYAPNLNDIEIATVGRDPFLIAAALCGPDRVVVTREVSRPSAQRQNRHIPDVCGTFGVASMNDFALYRELQFRIE</sequence>
<accession>A0A211Z6B5</accession>
<evidence type="ECO:0000313" key="1">
    <source>
        <dbReference type="EMBL" id="OWJ60801.1"/>
    </source>
</evidence>
<gene>
    <name evidence="1" type="ORF">BWR60_31715</name>
</gene>
<dbReference type="InterPro" id="IPR016541">
    <property type="entry name" value="UCP008505"/>
</dbReference>
<dbReference type="RefSeq" id="WP_088156591.1">
    <property type="nucleotide sequence ID" value="NZ_NHON01000111.1"/>
</dbReference>
<reference evidence="2" key="1">
    <citation type="submission" date="2017-05" db="EMBL/GenBank/DDBJ databases">
        <authorList>
            <person name="Macchi M."/>
            <person name="Festa S."/>
            <person name="Coppotelli B.M."/>
            <person name="Morelli I.S."/>
        </authorList>
    </citation>
    <scope>NUCLEOTIDE SEQUENCE [LARGE SCALE GENOMIC DNA]</scope>
    <source>
        <strain evidence="2">I</strain>
    </source>
</reference>
<dbReference type="EMBL" id="NHON01000111">
    <property type="protein sequence ID" value="OWJ60801.1"/>
    <property type="molecule type" value="Genomic_DNA"/>
</dbReference>
<dbReference type="GO" id="GO:0003677">
    <property type="term" value="F:DNA binding"/>
    <property type="evidence" value="ECO:0007669"/>
    <property type="project" value="UniProtKB-KW"/>
</dbReference>
<keyword evidence="2" id="KW-1185">Reference proteome</keyword>
<comment type="caution">
    <text evidence="1">The sequence shown here is derived from an EMBL/GenBank/DDBJ whole genome shotgun (WGS) entry which is preliminary data.</text>
</comment>
<keyword evidence="1" id="KW-0238">DNA-binding</keyword>
<dbReference type="OrthoDB" id="338425at2"/>
<dbReference type="Pfam" id="PF14367">
    <property type="entry name" value="DUF4411"/>
    <property type="match status" value="1"/>
</dbReference>
<evidence type="ECO:0000313" key="2">
    <source>
        <dbReference type="Proteomes" id="UP000196655"/>
    </source>
</evidence>
<organism evidence="1 2">
    <name type="scientific">Inquilinus limosus</name>
    <dbReference type="NCBI Taxonomy" id="171674"/>
    <lineage>
        <taxon>Bacteria</taxon>
        <taxon>Pseudomonadati</taxon>
        <taxon>Pseudomonadota</taxon>
        <taxon>Alphaproteobacteria</taxon>
        <taxon>Rhodospirillales</taxon>
        <taxon>Rhodospirillaceae</taxon>
        <taxon>Inquilinus</taxon>
    </lineage>
</organism>
<name>A0A211Z6B5_9PROT</name>
<dbReference type="AlphaFoldDB" id="A0A211Z6B5"/>